<name>A0A979FPD1_HYAAZ</name>
<dbReference type="AlphaFoldDB" id="A0A979FPD1"/>
<evidence type="ECO:0000313" key="1">
    <source>
        <dbReference type="Proteomes" id="UP000694843"/>
    </source>
</evidence>
<proteinExistence type="predicted"/>
<reference evidence="2" key="1">
    <citation type="submission" date="2025-08" db="UniProtKB">
        <authorList>
            <consortium name="RefSeq"/>
        </authorList>
    </citation>
    <scope>IDENTIFICATION</scope>
    <source>
        <tissue evidence="2">Whole organism</tissue>
    </source>
</reference>
<protein>
    <submittedName>
        <fullName evidence="2">Uncharacterized protein LOC125178671</fullName>
    </submittedName>
</protein>
<gene>
    <name evidence="2" type="primary">LOC125178671</name>
</gene>
<keyword evidence="1" id="KW-1185">Reference proteome</keyword>
<evidence type="ECO:0000313" key="2">
    <source>
        <dbReference type="RefSeq" id="XP_047738949.1"/>
    </source>
</evidence>
<dbReference type="KEGG" id="hazt:125178671"/>
<sequence length="139" mass="15826">MALSTRNKSFITLFKIKKAIKSALKKSLHIFTKTSKKNQELERVNFDIEINENLQNEALEARLRQIIQASPASLDLEHNPSLHNGVLLLNEDTEIQFGTFWTGGEEEDLWDLYPHLCSFNSNMKANRSARLPPVSTKSA</sequence>
<dbReference type="Proteomes" id="UP000694843">
    <property type="component" value="Unplaced"/>
</dbReference>
<dbReference type="RefSeq" id="XP_047738949.1">
    <property type="nucleotide sequence ID" value="XM_047882993.1"/>
</dbReference>
<accession>A0A979FPD1</accession>
<organism evidence="1 2">
    <name type="scientific">Hyalella azteca</name>
    <name type="common">Amphipod</name>
    <dbReference type="NCBI Taxonomy" id="294128"/>
    <lineage>
        <taxon>Eukaryota</taxon>
        <taxon>Metazoa</taxon>
        <taxon>Ecdysozoa</taxon>
        <taxon>Arthropoda</taxon>
        <taxon>Crustacea</taxon>
        <taxon>Multicrustacea</taxon>
        <taxon>Malacostraca</taxon>
        <taxon>Eumalacostraca</taxon>
        <taxon>Peracarida</taxon>
        <taxon>Amphipoda</taxon>
        <taxon>Senticaudata</taxon>
        <taxon>Talitrida</taxon>
        <taxon>Talitroidea</taxon>
        <taxon>Hyalellidae</taxon>
        <taxon>Hyalella</taxon>
    </lineage>
</organism>
<dbReference type="GeneID" id="125178671"/>
<dbReference type="OrthoDB" id="6365474at2759"/>